<dbReference type="OrthoDB" id="5199481at2759"/>
<sequence length="174" mass="18670">MKFFLQLLSFGLLATSVSAVPTVEERQSTRYSLTVSTKGNAVLNGQTLEVVNSVLGVYPGKQTAAQVYPVANPTKPGLFSLHTLPIGIVDHVLALQGSNGFFTLVDTVNPAGNTAVSNIDTFILKNGKVTQNIPGGWFAFPSSTGWSVNYYDGTSIVTQDYVAVDILYKKLSTY</sequence>
<proteinExistence type="predicted"/>
<evidence type="ECO:0000313" key="2">
    <source>
        <dbReference type="EMBL" id="KAH6645212.1"/>
    </source>
</evidence>
<keyword evidence="3" id="KW-1185">Reference proteome</keyword>
<dbReference type="EMBL" id="JAGPXC010000012">
    <property type="protein sequence ID" value="KAH6645212.1"/>
    <property type="molecule type" value="Genomic_DNA"/>
</dbReference>
<protein>
    <submittedName>
        <fullName evidence="2">Uncharacterized protein</fullName>
    </submittedName>
</protein>
<evidence type="ECO:0000256" key="1">
    <source>
        <dbReference type="SAM" id="SignalP"/>
    </source>
</evidence>
<organism evidence="2 3">
    <name type="scientific">Truncatella angustata</name>
    <dbReference type="NCBI Taxonomy" id="152316"/>
    <lineage>
        <taxon>Eukaryota</taxon>
        <taxon>Fungi</taxon>
        <taxon>Dikarya</taxon>
        <taxon>Ascomycota</taxon>
        <taxon>Pezizomycotina</taxon>
        <taxon>Sordariomycetes</taxon>
        <taxon>Xylariomycetidae</taxon>
        <taxon>Amphisphaeriales</taxon>
        <taxon>Sporocadaceae</taxon>
        <taxon>Truncatella</taxon>
    </lineage>
</organism>
<dbReference type="AlphaFoldDB" id="A0A9P8UAU8"/>
<feature type="chain" id="PRO_5040199240" evidence="1">
    <location>
        <begin position="20"/>
        <end position="174"/>
    </location>
</feature>
<evidence type="ECO:0000313" key="3">
    <source>
        <dbReference type="Proteomes" id="UP000758603"/>
    </source>
</evidence>
<accession>A0A9P8UAU8</accession>
<keyword evidence="1" id="KW-0732">Signal</keyword>
<feature type="signal peptide" evidence="1">
    <location>
        <begin position="1"/>
        <end position="19"/>
    </location>
</feature>
<dbReference type="Proteomes" id="UP000758603">
    <property type="component" value="Unassembled WGS sequence"/>
</dbReference>
<comment type="caution">
    <text evidence="2">The sequence shown here is derived from an EMBL/GenBank/DDBJ whole genome shotgun (WGS) entry which is preliminary data.</text>
</comment>
<name>A0A9P8UAU8_9PEZI</name>
<reference evidence="2" key="1">
    <citation type="journal article" date="2021" name="Nat. Commun.">
        <title>Genetic determinants of endophytism in the Arabidopsis root mycobiome.</title>
        <authorList>
            <person name="Mesny F."/>
            <person name="Miyauchi S."/>
            <person name="Thiergart T."/>
            <person name="Pickel B."/>
            <person name="Atanasova L."/>
            <person name="Karlsson M."/>
            <person name="Huettel B."/>
            <person name="Barry K.W."/>
            <person name="Haridas S."/>
            <person name="Chen C."/>
            <person name="Bauer D."/>
            <person name="Andreopoulos W."/>
            <person name="Pangilinan J."/>
            <person name="LaButti K."/>
            <person name="Riley R."/>
            <person name="Lipzen A."/>
            <person name="Clum A."/>
            <person name="Drula E."/>
            <person name="Henrissat B."/>
            <person name="Kohler A."/>
            <person name="Grigoriev I.V."/>
            <person name="Martin F.M."/>
            <person name="Hacquard S."/>
        </authorList>
    </citation>
    <scope>NUCLEOTIDE SEQUENCE</scope>
    <source>
        <strain evidence="2">MPI-SDFR-AT-0073</strain>
    </source>
</reference>
<dbReference type="RefSeq" id="XP_045951726.1">
    <property type="nucleotide sequence ID" value="XM_046108491.1"/>
</dbReference>
<gene>
    <name evidence="2" type="ORF">BKA67DRAFT_665047</name>
</gene>
<dbReference type="GeneID" id="70137382"/>